<reference evidence="1" key="2">
    <citation type="submission" date="2021-04" db="EMBL/GenBank/DDBJ databases">
        <authorList>
            <person name="Gilroy R."/>
        </authorList>
    </citation>
    <scope>NUCLEOTIDE SEQUENCE</scope>
    <source>
        <strain evidence="1">CHK172-16539</strain>
    </source>
</reference>
<accession>A0A9D2F847</accession>
<evidence type="ECO:0000313" key="1">
    <source>
        <dbReference type="EMBL" id="HIZ53707.1"/>
    </source>
</evidence>
<sequence length="255" mass="29711">MTAPLYVHLDTTSNTVLTQGITPRDFYHGITHQPKNILLLNASSDQGEFESHTTMKIIRGYADITHYFDNLHKSSSLLDKRWIDFTELDMLKELTPLEISELLYFGHMKTHLYSPFFYKLQNNFVFFELEGGINRTYYRYLDEFYRILALKINHMTLELLNARTTFFRKAQPVAKINIELLKTLKEAFKEGVIIAINQAESTKNELQIPLLYSEDGPLSIKKRTNNADYLLGYLIYHKDLGSWTLDVEDELIGIN</sequence>
<organism evidence="1 2">
    <name type="scientific">Candidatus Enterococcus avicola</name>
    <dbReference type="NCBI Taxonomy" id="2838561"/>
    <lineage>
        <taxon>Bacteria</taxon>
        <taxon>Bacillati</taxon>
        <taxon>Bacillota</taxon>
        <taxon>Bacilli</taxon>
        <taxon>Lactobacillales</taxon>
        <taxon>Enterococcaceae</taxon>
        <taxon>Enterococcus</taxon>
    </lineage>
</organism>
<dbReference type="Proteomes" id="UP000824063">
    <property type="component" value="Unassembled WGS sequence"/>
</dbReference>
<protein>
    <submittedName>
        <fullName evidence="1">Uncharacterized protein</fullName>
    </submittedName>
</protein>
<comment type="caution">
    <text evidence="1">The sequence shown here is derived from an EMBL/GenBank/DDBJ whole genome shotgun (WGS) entry which is preliminary data.</text>
</comment>
<dbReference type="EMBL" id="DXBN01000156">
    <property type="protein sequence ID" value="HIZ53707.1"/>
    <property type="molecule type" value="Genomic_DNA"/>
</dbReference>
<proteinExistence type="predicted"/>
<gene>
    <name evidence="1" type="ORF">IAA20_07195</name>
</gene>
<reference evidence="1" key="1">
    <citation type="journal article" date="2021" name="PeerJ">
        <title>Extensive microbial diversity within the chicken gut microbiome revealed by metagenomics and culture.</title>
        <authorList>
            <person name="Gilroy R."/>
            <person name="Ravi A."/>
            <person name="Getino M."/>
            <person name="Pursley I."/>
            <person name="Horton D.L."/>
            <person name="Alikhan N.F."/>
            <person name="Baker D."/>
            <person name="Gharbi K."/>
            <person name="Hall N."/>
            <person name="Watson M."/>
            <person name="Adriaenssens E.M."/>
            <person name="Foster-Nyarko E."/>
            <person name="Jarju S."/>
            <person name="Secka A."/>
            <person name="Antonio M."/>
            <person name="Oren A."/>
            <person name="Chaudhuri R.R."/>
            <person name="La Ragione R."/>
            <person name="Hildebrand F."/>
            <person name="Pallen M.J."/>
        </authorList>
    </citation>
    <scope>NUCLEOTIDE SEQUENCE</scope>
    <source>
        <strain evidence="1">CHK172-16539</strain>
    </source>
</reference>
<dbReference type="AlphaFoldDB" id="A0A9D2F847"/>
<evidence type="ECO:0000313" key="2">
    <source>
        <dbReference type="Proteomes" id="UP000824063"/>
    </source>
</evidence>
<name>A0A9D2F847_9ENTE</name>